<reference evidence="7 8" key="2">
    <citation type="submission" date="2020-03" db="EMBL/GenBank/DDBJ databases">
        <authorList>
            <person name="Ichikawa N."/>
            <person name="Kimura A."/>
            <person name="Kitahashi Y."/>
            <person name="Uohara A."/>
        </authorList>
    </citation>
    <scope>NUCLEOTIDE SEQUENCE [LARGE SCALE GENOMIC DNA]</scope>
    <source>
        <strain evidence="7 8">NBRC 108638</strain>
    </source>
</reference>
<dbReference type="PANTHER" id="PTHR43580:SF2">
    <property type="entry name" value="CYTOKINE-LIKE NUCLEAR FACTOR N-PAC"/>
    <property type="match status" value="1"/>
</dbReference>
<evidence type="ECO:0000259" key="5">
    <source>
        <dbReference type="Pfam" id="PF03446"/>
    </source>
</evidence>
<dbReference type="InterPro" id="IPR008927">
    <property type="entry name" value="6-PGluconate_DH-like_C_sf"/>
</dbReference>
<dbReference type="Gene3D" id="1.10.1040.10">
    <property type="entry name" value="N-(1-d-carboxylethyl)-l-norvaline Dehydrogenase, domain 2"/>
    <property type="match status" value="1"/>
</dbReference>
<dbReference type="InterPro" id="IPR051265">
    <property type="entry name" value="HIBADH-related_NP60_sf"/>
</dbReference>
<dbReference type="SUPFAM" id="SSF48179">
    <property type="entry name" value="6-phosphogluconate dehydrogenase C-terminal domain-like"/>
    <property type="match status" value="1"/>
</dbReference>
<dbReference type="Pfam" id="PF14833">
    <property type="entry name" value="NAD_binding_11"/>
    <property type="match status" value="1"/>
</dbReference>
<evidence type="ECO:0000256" key="4">
    <source>
        <dbReference type="PIRSR" id="PIRSR000103-1"/>
    </source>
</evidence>
<evidence type="ECO:0000256" key="1">
    <source>
        <dbReference type="ARBA" id="ARBA00009080"/>
    </source>
</evidence>
<dbReference type="InterPro" id="IPR036291">
    <property type="entry name" value="NAD(P)-bd_dom_sf"/>
</dbReference>
<dbReference type="Gene3D" id="3.40.50.720">
    <property type="entry name" value="NAD(P)-binding Rossmann-like Domain"/>
    <property type="match status" value="1"/>
</dbReference>
<sequence>MRVAVVGAGRMGAAMAIRLRESGAEVVVYNRTRDKAVATGAAIAGTAREAAASADTVLVSLADDAAVLGAYSGPDGVVAGLRAGTVVVETSTIDPDTVRRAAELVGERGAVLLDAPVSGSVPLVQQGQLTFMVGGPAADLDRVRPALDLLAKQVFHVGQVGSGAVVKLAVNTVVHALNQALSEALVLAERAGVPRTTTYEVLANSAVAAPFVAYKRAAFERPEQAPVAFSLDLVAKDLGLIRQLAERVGAEMPQSAVTRETVVAAVAAGLGAADMAALSTYLAS</sequence>
<evidence type="ECO:0000259" key="6">
    <source>
        <dbReference type="Pfam" id="PF14833"/>
    </source>
</evidence>
<accession>A0A6V8L633</accession>
<evidence type="ECO:0000313" key="7">
    <source>
        <dbReference type="EMBL" id="GFJ91684.1"/>
    </source>
</evidence>
<organism evidence="7 8">
    <name type="scientific">Phytohabitans rumicis</name>
    <dbReference type="NCBI Taxonomy" id="1076125"/>
    <lineage>
        <taxon>Bacteria</taxon>
        <taxon>Bacillati</taxon>
        <taxon>Actinomycetota</taxon>
        <taxon>Actinomycetes</taxon>
        <taxon>Micromonosporales</taxon>
        <taxon>Micromonosporaceae</taxon>
    </lineage>
</organism>
<keyword evidence="3" id="KW-0520">NAD</keyword>
<protein>
    <submittedName>
        <fullName evidence="7">Tartronate semialdehyde reductase</fullName>
    </submittedName>
</protein>
<feature type="domain" description="3-hydroxyisobutyrate dehydrogenase-like NAD-binding" evidence="6">
    <location>
        <begin position="161"/>
        <end position="280"/>
    </location>
</feature>
<comment type="caution">
    <text evidence="7">The sequence shown here is derived from an EMBL/GenBank/DDBJ whole genome shotgun (WGS) entry which is preliminary data.</text>
</comment>
<dbReference type="AlphaFoldDB" id="A0A6V8L633"/>
<dbReference type="EMBL" id="BLPG01000001">
    <property type="protein sequence ID" value="GFJ91684.1"/>
    <property type="molecule type" value="Genomic_DNA"/>
</dbReference>
<evidence type="ECO:0000256" key="2">
    <source>
        <dbReference type="ARBA" id="ARBA00023002"/>
    </source>
</evidence>
<dbReference type="InterPro" id="IPR006115">
    <property type="entry name" value="6PGDH_NADP-bd"/>
</dbReference>
<dbReference type="GO" id="GO:0050661">
    <property type="term" value="F:NADP binding"/>
    <property type="evidence" value="ECO:0007669"/>
    <property type="project" value="InterPro"/>
</dbReference>
<name>A0A6V8L633_9ACTN</name>
<dbReference type="Proteomes" id="UP000482960">
    <property type="component" value="Unassembled WGS sequence"/>
</dbReference>
<keyword evidence="2" id="KW-0560">Oxidoreductase</keyword>
<comment type="similarity">
    <text evidence="1">Belongs to the HIBADH-related family.</text>
</comment>
<dbReference type="InterPro" id="IPR015815">
    <property type="entry name" value="HIBADH-related"/>
</dbReference>
<dbReference type="RefSeq" id="WP_173078712.1">
    <property type="nucleotide sequence ID" value="NZ_BAABJB010000004.1"/>
</dbReference>
<feature type="domain" description="6-phosphogluconate dehydrogenase NADP-binding" evidence="5">
    <location>
        <begin position="2"/>
        <end position="158"/>
    </location>
</feature>
<proteinExistence type="inferred from homology"/>
<dbReference type="InterPro" id="IPR013328">
    <property type="entry name" value="6PGD_dom2"/>
</dbReference>
<dbReference type="GO" id="GO:0016491">
    <property type="term" value="F:oxidoreductase activity"/>
    <property type="evidence" value="ECO:0007669"/>
    <property type="project" value="UniProtKB-KW"/>
</dbReference>
<dbReference type="GO" id="GO:0051287">
    <property type="term" value="F:NAD binding"/>
    <property type="evidence" value="ECO:0007669"/>
    <property type="project" value="InterPro"/>
</dbReference>
<feature type="active site" evidence="4">
    <location>
        <position position="167"/>
    </location>
</feature>
<reference evidence="7 8" key="1">
    <citation type="submission" date="2020-03" db="EMBL/GenBank/DDBJ databases">
        <title>Whole genome shotgun sequence of Phytohabitans rumicis NBRC 108638.</title>
        <authorList>
            <person name="Komaki H."/>
            <person name="Tamura T."/>
        </authorList>
    </citation>
    <scope>NUCLEOTIDE SEQUENCE [LARGE SCALE GENOMIC DNA]</scope>
    <source>
        <strain evidence="7 8">NBRC 108638</strain>
    </source>
</reference>
<dbReference type="SUPFAM" id="SSF51735">
    <property type="entry name" value="NAD(P)-binding Rossmann-fold domains"/>
    <property type="match status" value="1"/>
</dbReference>
<dbReference type="PANTHER" id="PTHR43580">
    <property type="entry name" value="OXIDOREDUCTASE GLYR1-RELATED"/>
    <property type="match status" value="1"/>
</dbReference>
<dbReference type="InterPro" id="IPR029154">
    <property type="entry name" value="HIBADH-like_NADP-bd"/>
</dbReference>
<keyword evidence="8" id="KW-1185">Reference proteome</keyword>
<dbReference type="PIRSF" id="PIRSF000103">
    <property type="entry name" value="HIBADH"/>
    <property type="match status" value="1"/>
</dbReference>
<gene>
    <name evidence="7" type="ORF">Prum_053260</name>
</gene>
<dbReference type="Pfam" id="PF03446">
    <property type="entry name" value="NAD_binding_2"/>
    <property type="match status" value="1"/>
</dbReference>
<evidence type="ECO:0000256" key="3">
    <source>
        <dbReference type="ARBA" id="ARBA00023027"/>
    </source>
</evidence>
<evidence type="ECO:0000313" key="8">
    <source>
        <dbReference type="Proteomes" id="UP000482960"/>
    </source>
</evidence>